<dbReference type="SMART" id="SM00342">
    <property type="entry name" value="HTH_ARAC"/>
    <property type="match status" value="1"/>
</dbReference>
<keyword evidence="2" id="KW-0238">DNA-binding</keyword>
<dbReference type="InterPro" id="IPR018060">
    <property type="entry name" value="HTH_AraC"/>
</dbReference>
<dbReference type="InterPro" id="IPR009057">
    <property type="entry name" value="Homeodomain-like_sf"/>
</dbReference>
<evidence type="ECO:0000313" key="5">
    <source>
        <dbReference type="EMBL" id="CUN58284.1"/>
    </source>
</evidence>
<dbReference type="PROSITE" id="PS00041">
    <property type="entry name" value="HTH_ARAC_FAMILY_1"/>
    <property type="match status" value="1"/>
</dbReference>
<gene>
    <name evidence="5" type="primary">btr_1</name>
    <name evidence="5" type="ORF">ERS852406_00397</name>
</gene>
<evidence type="ECO:0000256" key="2">
    <source>
        <dbReference type="ARBA" id="ARBA00023125"/>
    </source>
</evidence>
<dbReference type="Proteomes" id="UP000095706">
    <property type="component" value="Unassembled WGS sequence"/>
</dbReference>
<organism evidence="5 6">
    <name type="scientific">Fusicatenibacter saccharivorans</name>
    <dbReference type="NCBI Taxonomy" id="1150298"/>
    <lineage>
        <taxon>Bacteria</taxon>
        <taxon>Bacillati</taxon>
        <taxon>Bacillota</taxon>
        <taxon>Clostridia</taxon>
        <taxon>Lachnospirales</taxon>
        <taxon>Lachnospiraceae</taxon>
        <taxon>Fusicatenibacter</taxon>
    </lineage>
</organism>
<dbReference type="EMBL" id="CYYV01000002">
    <property type="protein sequence ID" value="CUN58284.1"/>
    <property type="molecule type" value="Genomic_DNA"/>
</dbReference>
<dbReference type="SUPFAM" id="SSF46689">
    <property type="entry name" value="Homeodomain-like"/>
    <property type="match status" value="2"/>
</dbReference>
<keyword evidence="3" id="KW-0804">Transcription</keyword>
<reference evidence="5 6" key="1">
    <citation type="submission" date="2015-09" db="EMBL/GenBank/DDBJ databases">
        <authorList>
            <consortium name="Pathogen Informatics"/>
        </authorList>
    </citation>
    <scope>NUCLEOTIDE SEQUENCE [LARGE SCALE GENOMIC DNA]</scope>
    <source>
        <strain evidence="5 6">2789STDY5608849</strain>
    </source>
</reference>
<dbReference type="RefSeq" id="WP_055226122.1">
    <property type="nucleotide sequence ID" value="NZ_CYYV01000002.1"/>
</dbReference>
<sequence>MKNDSTSFFENNHFANSYVYDISISHVPAYFGLHWHHYIEIVLAQDDGIIYEVNGETFPLKPGDLLFIWPGELHAVSTINREHRLIMLQLDADFLEKRVDFQSVAYLFYQIRLLNQNNFPEIEKLRGFLTELRGLSLSGISFSELRGCVLLYQFFILLGENLSVPTETAAPQRTGHSAQVHRQMIAACTWISSHCTEPVSLEEASKVAGFSRCHFSKLFRAYTGLSFTDFVTRERLHIAENLLKKPDLTITEVSLESGFNSISTFNRVFLKSKNVSPTDFRQMYLQSYQK</sequence>
<protein>
    <submittedName>
        <fullName evidence="5">Bacillibactin transport regulator</fullName>
    </submittedName>
</protein>
<dbReference type="PROSITE" id="PS01124">
    <property type="entry name" value="HTH_ARAC_FAMILY_2"/>
    <property type="match status" value="1"/>
</dbReference>
<dbReference type="Gene3D" id="1.10.10.60">
    <property type="entry name" value="Homeodomain-like"/>
    <property type="match status" value="2"/>
</dbReference>
<dbReference type="InterPro" id="IPR014710">
    <property type="entry name" value="RmlC-like_jellyroll"/>
</dbReference>
<dbReference type="InterPro" id="IPR037923">
    <property type="entry name" value="HTH-like"/>
</dbReference>
<accession>A0A173Y309</accession>
<dbReference type="SUPFAM" id="SSF51215">
    <property type="entry name" value="Regulatory protein AraC"/>
    <property type="match status" value="1"/>
</dbReference>
<dbReference type="AlphaFoldDB" id="A0A173Y309"/>
<dbReference type="InterPro" id="IPR003313">
    <property type="entry name" value="AraC-bd"/>
</dbReference>
<dbReference type="GO" id="GO:0003700">
    <property type="term" value="F:DNA-binding transcription factor activity"/>
    <property type="evidence" value="ECO:0007669"/>
    <property type="project" value="InterPro"/>
</dbReference>
<keyword evidence="1" id="KW-0805">Transcription regulation</keyword>
<evidence type="ECO:0000313" key="6">
    <source>
        <dbReference type="Proteomes" id="UP000095706"/>
    </source>
</evidence>
<evidence type="ECO:0000256" key="1">
    <source>
        <dbReference type="ARBA" id="ARBA00023015"/>
    </source>
</evidence>
<evidence type="ECO:0000256" key="3">
    <source>
        <dbReference type="ARBA" id="ARBA00023163"/>
    </source>
</evidence>
<dbReference type="GO" id="GO:0043565">
    <property type="term" value="F:sequence-specific DNA binding"/>
    <property type="evidence" value="ECO:0007669"/>
    <property type="project" value="InterPro"/>
</dbReference>
<dbReference type="InterPro" id="IPR018062">
    <property type="entry name" value="HTH_AraC-typ_CS"/>
</dbReference>
<proteinExistence type="predicted"/>
<feature type="domain" description="HTH araC/xylS-type" evidence="4">
    <location>
        <begin position="185"/>
        <end position="283"/>
    </location>
</feature>
<dbReference type="Pfam" id="PF02311">
    <property type="entry name" value="AraC_binding"/>
    <property type="match status" value="1"/>
</dbReference>
<dbReference type="CDD" id="cd02208">
    <property type="entry name" value="cupin_RmlC-like"/>
    <property type="match status" value="1"/>
</dbReference>
<dbReference type="PANTHER" id="PTHR43280:SF2">
    <property type="entry name" value="HTH-TYPE TRANSCRIPTIONAL REGULATOR EXSA"/>
    <property type="match status" value="1"/>
</dbReference>
<dbReference type="Pfam" id="PF12833">
    <property type="entry name" value="HTH_18"/>
    <property type="match status" value="1"/>
</dbReference>
<dbReference type="PANTHER" id="PTHR43280">
    <property type="entry name" value="ARAC-FAMILY TRANSCRIPTIONAL REGULATOR"/>
    <property type="match status" value="1"/>
</dbReference>
<dbReference type="Gene3D" id="2.60.120.10">
    <property type="entry name" value="Jelly Rolls"/>
    <property type="match status" value="1"/>
</dbReference>
<evidence type="ECO:0000259" key="4">
    <source>
        <dbReference type="PROSITE" id="PS01124"/>
    </source>
</evidence>
<name>A0A173Y309_9FIRM</name>